<protein>
    <submittedName>
        <fullName evidence="1">Uncharacterized protein</fullName>
    </submittedName>
</protein>
<evidence type="ECO:0000313" key="1">
    <source>
        <dbReference type="EMBL" id="BBX98328.1"/>
    </source>
</evidence>
<reference evidence="1 2" key="1">
    <citation type="journal article" date="2019" name="Emerg. Microbes Infect.">
        <title>Comprehensive subspecies identification of 175 nontuberculous mycobacteria species based on 7547 genomic profiles.</title>
        <authorList>
            <person name="Matsumoto Y."/>
            <person name="Kinjo T."/>
            <person name="Motooka D."/>
            <person name="Nabeya D."/>
            <person name="Jung N."/>
            <person name="Uechi K."/>
            <person name="Horii T."/>
            <person name="Iida T."/>
            <person name="Fujita J."/>
            <person name="Nakamura S."/>
        </authorList>
    </citation>
    <scope>NUCLEOTIDE SEQUENCE [LARGE SCALE GENOMIC DNA]</scope>
    <source>
        <strain evidence="1 2">JCM 15657</strain>
    </source>
</reference>
<accession>A0A7I7NPL6</accession>
<dbReference type="AlphaFoldDB" id="A0A7I7NPL6"/>
<dbReference type="EMBL" id="AP022581">
    <property type="protein sequence ID" value="BBX98328.1"/>
    <property type="molecule type" value="Genomic_DNA"/>
</dbReference>
<evidence type="ECO:0000313" key="2">
    <source>
        <dbReference type="Proteomes" id="UP000466396"/>
    </source>
</evidence>
<dbReference type="Proteomes" id="UP000466396">
    <property type="component" value="Chromosome"/>
</dbReference>
<sequence length="53" mass="6137">MLYLLLVLVLGTLIYIGWRVARSQANRPKTRVIGPDDDPEFLWRLGRGDDNPR</sequence>
<gene>
    <name evidence="1" type="ORF">MLAC_36220</name>
</gene>
<organism evidence="1 2">
    <name type="scientific">Mycobacterium lacus</name>
    <dbReference type="NCBI Taxonomy" id="169765"/>
    <lineage>
        <taxon>Bacteria</taxon>
        <taxon>Bacillati</taxon>
        <taxon>Actinomycetota</taxon>
        <taxon>Actinomycetes</taxon>
        <taxon>Mycobacteriales</taxon>
        <taxon>Mycobacteriaceae</taxon>
        <taxon>Mycobacterium</taxon>
    </lineage>
</organism>
<proteinExistence type="predicted"/>
<dbReference type="RefSeq" id="WP_139822476.1">
    <property type="nucleotide sequence ID" value="NZ_AP022581.1"/>
</dbReference>
<dbReference type="OrthoDB" id="3578910at2"/>
<dbReference type="KEGG" id="mlj:MLAC_36220"/>
<keyword evidence="2" id="KW-1185">Reference proteome</keyword>
<name>A0A7I7NPL6_9MYCO</name>